<protein>
    <submittedName>
        <fullName evidence="1">Uncharacterized protein</fullName>
    </submittedName>
</protein>
<name>X1GAV5_9ZZZZ</name>
<gene>
    <name evidence="1" type="ORF">S01H4_65952</name>
</gene>
<comment type="caution">
    <text evidence="1">The sequence shown here is derived from an EMBL/GenBank/DDBJ whole genome shotgun (WGS) entry which is preliminary data.</text>
</comment>
<dbReference type="SUPFAM" id="SSF52016">
    <property type="entry name" value="LeuD/IlvD-like"/>
    <property type="match status" value="1"/>
</dbReference>
<dbReference type="EMBL" id="BART01040583">
    <property type="protein sequence ID" value="GAH30158.1"/>
    <property type="molecule type" value="Genomic_DNA"/>
</dbReference>
<reference evidence="1" key="1">
    <citation type="journal article" date="2014" name="Front. Microbiol.">
        <title>High frequency of phylogenetically diverse reductive dehalogenase-homologous genes in deep subseafloor sedimentary metagenomes.</title>
        <authorList>
            <person name="Kawai M."/>
            <person name="Futagami T."/>
            <person name="Toyoda A."/>
            <person name="Takaki Y."/>
            <person name="Nishi S."/>
            <person name="Hori S."/>
            <person name="Arai W."/>
            <person name="Tsubouchi T."/>
            <person name="Morono Y."/>
            <person name="Uchiyama I."/>
            <person name="Ito T."/>
            <person name="Fujiyama A."/>
            <person name="Inagaki F."/>
            <person name="Takami H."/>
        </authorList>
    </citation>
    <scope>NUCLEOTIDE SEQUENCE</scope>
    <source>
        <strain evidence="1">Expedition CK06-06</strain>
    </source>
</reference>
<dbReference type="InterPro" id="IPR015928">
    <property type="entry name" value="Aconitase/3IPM_dehydase_swvl"/>
</dbReference>
<proteinExistence type="predicted"/>
<feature type="non-terminal residue" evidence="1">
    <location>
        <position position="1"/>
    </location>
</feature>
<accession>X1GAV5</accession>
<sequence length="54" mass="6150">FSDGDQVQISIEKGIIFNKSKNLEITYTKLPQFLKEILKSGGILNQLKIKLNSR</sequence>
<evidence type="ECO:0000313" key="1">
    <source>
        <dbReference type="EMBL" id="GAH30158.1"/>
    </source>
</evidence>
<dbReference type="Gene3D" id="3.20.19.10">
    <property type="entry name" value="Aconitase, domain 4"/>
    <property type="match status" value="1"/>
</dbReference>
<organism evidence="1">
    <name type="scientific">marine sediment metagenome</name>
    <dbReference type="NCBI Taxonomy" id="412755"/>
    <lineage>
        <taxon>unclassified sequences</taxon>
        <taxon>metagenomes</taxon>
        <taxon>ecological metagenomes</taxon>
    </lineage>
</organism>
<dbReference type="AlphaFoldDB" id="X1GAV5"/>